<dbReference type="InterPro" id="IPR008271">
    <property type="entry name" value="Ser/Thr_kinase_AS"/>
</dbReference>
<reference evidence="10 11" key="1">
    <citation type="submission" date="2019-02" db="EMBL/GenBank/DDBJ databases">
        <title>Deep-cultivation of Planctomycetes and their phenomic and genomic characterization uncovers novel biology.</title>
        <authorList>
            <person name="Wiegand S."/>
            <person name="Jogler M."/>
            <person name="Boedeker C."/>
            <person name="Pinto D."/>
            <person name="Vollmers J."/>
            <person name="Rivas-Marin E."/>
            <person name="Kohn T."/>
            <person name="Peeters S.H."/>
            <person name="Heuer A."/>
            <person name="Rast P."/>
            <person name="Oberbeckmann S."/>
            <person name="Bunk B."/>
            <person name="Jeske O."/>
            <person name="Meyerdierks A."/>
            <person name="Storesund J.E."/>
            <person name="Kallscheuer N."/>
            <person name="Luecker S."/>
            <person name="Lage O.M."/>
            <person name="Pohl T."/>
            <person name="Merkel B.J."/>
            <person name="Hornburger P."/>
            <person name="Mueller R.-W."/>
            <person name="Bruemmer F."/>
            <person name="Labrenz M."/>
            <person name="Spormann A.M."/>
            <person name="Op den Camp H."/>
            <person name="Overmann J."/>
            <person name="Amann R."/>
            <person name="Jetten M.S.M."/>
            <person name="Mascher T."/>
            <person name="Medema M.H."/>
            <person name="Devos D.P."/>
            <person name="Kaster A.-K."/>
            <person name="Ovreas L."/>
            <person name="Rohde M."/>
            <person name="Galperin M.Y."/>
            <person name="Jogler C."/>
        </authorList>
    </citation>
    <scope>NUCLEOTIDE SEQUENCE [LARGE SCALE GENOMIC DNA]</scope>
    <source>
        <strain evidence="10 11">Pla133</strain>
    </source>
</reference>
<organism evidence="10 11">
    <name type="scientific">Engelhardtia mirabilis</name>
    <dbReference type="NCBI Taxonomy" id="2528011"/>
    <lineage>
        <taxon>Bacteria</taxon>
        <taxon>Pseudomonadati</taxon>
        <taxon>Planctomycetota</taxon>
        <taxon>Planctomycetia</taxon>
        <taxon>Planctomycetia incertae sedis</taxon>
        <taxon>Engelhardtia</taxon>
    </lineage>
</organism>
<feature type="region of interest" description="Disordered" evidence="8">
    <location>
        <begin position="1"/>
        <end position="38"/>
    </location>
</feature>
<dbReference type="Pfam" id="PF03781">
    <property type="entry name" value="FGE-sulfatase"/>
    <property type="match status" value="1"/>
</dbReference>
<accession>A0A518BGS7</accession>
<evidence type="ECO:0000256" key="8">
    <source>
        <dbReference type="SAM" id="MobiDB-lite"/>
    </source>
</evidence>
<evidence type="ECO:0000256" key="5">
    <source>
        <dbReference type="ARBA" id="ARBA00022777"/>
    </source>
</evidence>
<dbReference type="PROSITE" id="PS00108">
    <property type="entry name" value="PROTEIN_KINASE_ST"/>
    <property type="match status" value="1"/>
</dbReference>
<evidence type="ECO:0000259" key="9">
    <source>
        <dbReference type="PROSITE" id="PS50011"/>
    </source>
</evidence>
<keyword evidence="7" id="KW-0175">Coiled coil</keyword>
<dbReference type="KEGG" id="pbap:Pla133_12470"/>
<feature type="coiled-coil region" evidence="7">
    <location>
        <begin position="600"/>
        <end position="627"/>
    </location>
</feature>
<dbReference type="SUPFAM" id="SSF56436">
    <property type="entry name" value="C-type lectin-like"/>
    <property type="match status" value="1"/>
</dbReference>
<dbReference type="GO" id="GO:0005524">
    <property type="term" value="F:ATP binding"/>
    <property type="evidence" value="ECO:0007669"/>
    <property type="project" value="UniProtKB-KW"/>
</dbReference>
<evidence type="ECO:0000313" key="10">
    <source>
        <dbReference type="EMBL" id="QDU66181.1"/>
    </source>
</evidence>
<dbReference type="InterPro" id="IPR042095">
    <property type="entry name" value="SUMF_sf"/>
</dbReference>
<dbReference type="EC" id="2.7.11.1" evidence="1"/>
<evidence type="ECO:0000313" key="11">
    <source>
        <dbReference type="Proteomes" id="UP000316921"/>
    </source>
</evidence>
<dbReference type="Gene3D" id="3.30.200.20">
    <property type="entry name" value="Phosphorylase Kinase, domain 1"/>
    <property type="match status" value="1"/>
</dbReference>
<evidence type="ECO:0000256" key="2">
    <source>
        <dbReference type="ARBA" id="ARBA00022527"/>
    </source>
</evidence>
<dbReference type="InterPro" id="IPR011009">
    <property type="entry name" value="Kinase-like_dom_sf"/>
</dbReference>
<keyword evidence="2" id="KW-0723">Serine/threonine-protein kinase</keyword>
<proteinExistence type="predicted"/>
<dbReference type="Proteomes" id="UP000316921">
    <property type="component" value="Chromosome"/>
</dbReference>
<feature type="domain" description="Protein kinase" evidence="9">
    <location>
        <begin position="47"/>
        <end position="315"/>
    </location>
</feature>
<evidence type="ECO:0000256" key="7">
    <source>
        <dbReference type="SAM" id="Coils"/>
    </source>
</evidence>
<dbReference type="GO" id="GO:0004674">
    <property type="term" value="F:protein serine/threonine kinase activity"/>
    <property type="evidence" value="ECO:0007669"/>
    <property type="project" value="UniProtKB-KW"/>
</dbReference>
<evidence type="ECO:0000256" key="3">
    <source>
        <dbReference type="ARBA" id="ARBA00022679"/>
    </source>
</evidence>
<dbReference type="SUPFAM" id="SSF56112">
    <property type="entry name" value="Protein kinase-like (PK-like)"/>
    <property type="match status" value="1"/>
</dbReference>
<dbReference type="FunFam" id="1.10.510.10:FF:000021">
    <property type="entry name" value="Serine/threonine protein kinase"/>
    <property type="match status" value="1"/>
</dbReference>
<dbReference type="PANTHER" id="PTHR43289:SF6">
    <property type="entry name" value="SERINE_THREONINE-PROTEIN KINASE NEKL-3"/>
    <property type="match status" value="1"/>
</dbReference>
<dbReference type="SMART" id="SM00220">
    <property type="entry name" value="S_TKc"/>
    <property type="match status" value="1"/>
</dbReference>
<name>A0A518BGS7_9BACT</name>
<dbReference type="Gene3D" id="3.90.1580.10">
    <property type="entry name" value="paralog of FGE (formylglycine-generating enzyme)"/>
    <property type="match status" value="1"/>
</dbReference>
<dbReference type="InterPro" id="IPR016187">
    <property type="entry name" value="CTDL_fold"/>
</dbReference>
<gene>
    <name evidence="10" type="primary">prkC_4</name>
    <name evidence="10" type="ORF">Pla133_12470</name>
</gene>
<dbReference type="Pfam" id="PF00069">
    <property type="entry name" value="Pkinase"/>
    <property type="match status" value="1"/>
</dbReference>
<dbReference type="PANTHER" id="PTHR43289">
    <property type="entry name" value="MITOGEN-ACTIVATED PROTEIN KINASE KINASE KINASE 20-RELATED"/>
    <property type="match status" value="1"/>
</dbReference>
<dbReference type="RefSeq" id="WP_145063506.1">
    <property type="nucleotide sequence ID" value="NZ_CP036287.1"/>
</dbReference>
<dbReference type="Gene3D" id="1.10.510.10">
    <property type="entry name" value="Transferase(Phosphotransferase) domain 1"/>
    <property type="match status" value="1"/>
</dbReference>
<dbReference type="CDD" id="cd14014">
    <property type="entry name" value="STKc_PknB_like"/>
    <property type="match status" value="1"/>
</dbReference>
<keyword evidence="4" id="KW-0547">Nucleotide-binding</keyword>
<dbReference type="InterPro" id="IPR000719">
    <property type="entry name" value="Prot_kinase_dom"/>
</dbReference>
<dbReference type="PROSITE" id="PS50011">
    <property type="entry name" value="PROTEIN_KINASE_DOM"/>
    <property type="match status" value="1"/>
</dbReference>
<dbReference type="AlphaFoldDB" id="A0A518BGS7"/>
<sequence>MPASPPPAPSDKSDRSFFYRSSDAPAKASSPRPGSAELRPGARVAHFVLREFIARGGMGQVWVAEDTELRRTVALKLVLPELLDTRAVDFFAREARAGGRLAHPNIVTTLASGRDEGLAWIAQELVEGSWTLKDFIESVRSEDVVPEGYYRNVADLVAQVADALAAAHAAGVIHRDVKPANILITIDDRPKLTDFGLARVSDESVLSMTGEVAGSWAYMSPEQVAANRSAIDHRTDIFSLGVVLYELLALRRPFDGDTAQQIAEQIAKFEPPEASKVRSQCPRELGVICGKALEKSQGSRYDTAAALAADLRAHLANRPIVAQAPNALARAVKWSRRNPTPAAVTAVSLAALVIVSILLAINARQAEENAGLADHNATLAADADRERDDVLRLAAAQDLEDLVAEQAELWPPHPENLGAFRDWLARANTLVADLPLHRAKRDELRALARIRTDEDERARRDARQAALESELAVRRQALAVRRDEAELPVHVLDRSALPDDPLEWNAVAWSLVTPRRTVLGQEPRGVAIAEAVVDDSTGAYRAALLETIAWGRLAIGDDVGAREASLAARDAAPDIQRGELTKHVELIESGIASRSSAAGLAAEEVALAALEAEIDELRTGTDRVTLEFPAESEQARWWLNQLTDLIGDLEAAERELIAPDATSAAYGWSVGKRLRFAARLEAGHAPGGDLDVAWQRALPAIRSAYPGLELEAQLGLVPLGPDPDSGLWEFAHLATGEPPERGASGSLVLTEESAVVLVLVPDGECWMGAQPLDPAARNYDPEAYEDEFPVHRVSLSAWFVSKYEMTQGQWLRTTGDNPSHNKWPSRLVTTLLNPVEQVSWNAAVQSLGRLGLDLPTEAQWEQAARAGTDTPWSFGATREELQGLINIADKTASDDGAVWPAIVLWPDHEDGGIIHMPVGHYPANAFGLHELHGNVAEWCLDEFDHAFYARTPTRDPVAPKHGFDVRVFRGGSFDLGATNARSSMRNFGWENQPDYTIGIRPARGIENAER</sequence>
<keyword evidence="5 10" id="KW-0418">Kinase</keyword>
<evidence type="ECO:0000256" key="1">
    <source>
        <dbReference type="ARBA" id="ARBA00012513"/>
    </source>
</evidence>
<dbReference type="InterPro" id="IPR005532">
    <property type="entry name" value="SUMF_dom"/>
</dbReference>
<dbReference type="EMBL" id="CP036287">
    <property type="protein sequence ID" value="QDU66181.1"/>
    <property type="molecule type" value="Genomic_DNA"/>
</dbReference>
<keyword evidence="6" id="KW-0067">ATP-binding</keyword>
<evidence type="ECO:0000256" key="4">
    <source>
        <dbReference type="ARBA" id="ARBA00022741"/>
    </source>
</evidence>
<evidence type="ECO:0000256" key="6">
    <source>
        <dbReference type="ARBA" id="ARBA00022840"/>
    </source>
</evidence>
<keyword evidence="3 10" id="KW-0808">Transferase</keyword>
<protein>
    <recommendedName>
        <fullName evidence="1">non-specific serine/threonine protein kinase</fullName>
        <ecNumber evidence="1">2.7.11.1</ecNumber>
    </recommendedName>
</protein>
<keyword evidence="11" id="KW-1185">Reference proteome</keyword>